<comment type="caution">
    <text evidence="2">The sequence shown here is derived from an EMBL/GenBank/DDBJ whole genome shotgun (WGS) entry which is preliminary data.</text>
</comment>
<feature type="domain" description="Ribonuclease H1 N-terminal" evidence="1">
    <location>
        <begin position="222"/>
        <end position="261"/>
    </location>
</feature>
<feature type="domain" description="Ribonuclease H1 N-terminal" evidence="1">
    <location>
        <begin position="123"/>
        <end position="163"/>
    </location>
</feature>
<evidence type="ECO:0000313" key="2">
    <source>
        <dbReference type="EMBL" id="KAK0421783.1"/>
    </source>
</evidence>
<dbReference type="AlphaFoldDB" id="A0AA39IEK8"/>
<dbReference type="Gene3D" id="3.40.970.10">
    <property type="entry name" value="Ribonuclease H1, N-terminal domain"/>
    <property type="match status" value="1"/>
</dbReference>
<name>A0AA39IEK8_9AGAR</name>
<dbReference type="InterPro" id="IPR037056">
    <property type="entry name" value="RNase_H1_N_sf"/>
</dbReference>
<dbReference type="Pfam" id="PF01693">
    <property type="entry name" value="Cauli_VI"/>
    <property type="match status" value="2"/>
</dbReference>
<dbReference type="InterPro" id="IPR009027">
    <property type="entry name" value="Ribosomal_bL9/RNase_H1_N"/>
</dbReference>
<reference evidence="2" key="1">
    <citation type="submission" date="2023-06" db="EMBL/GenBank/DDBJ databases">
        <authorList>
            <consortium name="Lawrence Berkeley National Laboratory"/>
            <person name="Ahrendt S."/>
            <person name="Sahu N."/>
            <person name="Indic B."/>
            <person name="Wong-Bajracharya J."/>
            <person name="Merenyi Z."/>
            <person name="Ke H.-M."/>
            <person name="Monk M."/>
            <person name="Kocsube S."/>
            <person name="Drula E."/>
            <person name="Lipzen A."/>
            <person name="Balint B."/>
            <person name="Henrissat B."/>
            <person name="Andreopoulos B."/>
            <person name="Martin F.M."/>
            <person name="Harder C.B."/>
            <person name="Rigling D."/>
            <person name="Ford K.L."/>
            <person name="Foster G.D."/>
            <person name="Pangilinan J."/>
            <person name="Papanicolaou A."/>
            <person name="Barry K."/>
            <person name="LaButti K."/>
            <person name="Viragh M."/>
            <person name="Koriabine M."/>
            <person name="Yan M."/>
            <person name="Riley R."/>
            <person name="Champramary S."/>
            <person name="Plett K.L."/>
            <person name="Tsai I.J."/>
            <person name="Slot J."/>
            <person name="Sipos G."/>
            <person name="Plett J."/>
            <person name="Nagy L.G."/>
            <person name="Grigoriev I.V."/>
        </authorList>
    </citation>
    <scope>NUCLEOTIDE SEQUENCE</scope>
    <source>
        <strain evidence="2">FPL87.14</strain>
    </source>
</reference>
<organism evidence="2 3">
    <name type="scientific">Armillaria borealis</name>
    <dbReference type="NCBI Taxonomy" id="47425"/>
    <lineage>
        <taxon>Eukaryota</taxon>
        <taxon>Fungi</taxon>
        <taxon>Dikarya</taxon>
        <taxon>Basidiomycota</taxon>
        <taxon>Agaricomycotina</taxon>
        <taxon>Agaricomycetes</taxon>
        <taxon>Agaricomycetidae</taxon>
        <taxon>Agaricales</taxon>
        <taxon>Marasmiineae</taxon>
        <taxon>Physalacriaceae</taxon>
        <taxon>Armillaria</taxon>
    </lineage>
</organism>
<evidence type="ECO:0000313" key="3">
    <source>
        <dbReference type="Proteomes" id="UP001175226"/>
    </source>
</evidence>
<evidence type="ECO:0000259" key="1">
    <source>
        <dbReference type="Pfam" id="PF01693"/>
    </source>
</evidence>
<dbReference type="Proteomes" id="UP001175226">
    <property type="component" value="Unassembled WGS sequence"/>
</dbReference>
<keyword evidence="3" id="KW-1185">Reference proteome</keyword>
<sequence>MELDSDSSLEITLLYSDSDAEDTFYNASSTFAMDSTDDKTTEAVRQKADPATGAGGISNCADELTDHLSHIHIRDRTQYVIQSSSQTLTTPNWSEATDILHDQPGSRVHATLKRKRRHRKGPKFYVVFLGRTMGVCEEWSVCESWMSGIPHMLHKSYMTHAAAVSAYAYALSRGWVQRWQGHSLTSLQAARMVMPKPEDALTRPAQAYQTPLNNRQAMEAWHVIYKGICPGIYPTYIEAGLNILGITNAVHEVFESLQVARDKFKYALDKGQVKALLPPPVA</sequence>
<dbReference type="SUPFAM" id="SSF55658">
    <property type="entry name" value="L9 N-domain-like"/>
    <property type="match status" value="1"/>
</dbReference>
<proteinExistence type="predicted"/>
<dbReference type="EMBL" id="JAUEPT010000301">
    <property type="protein sequence ID" value="KAK0421783.1"/>
    <property type="molecule type" value="Genomic_DNA"/>
</dbReference>
<gene>
    <name evidence="2" type="ORF">EV421DRAFT_1915230</name>
</gene>
<accession>A0AA39IEK8</accession>
<dbReference type="InterPro" id="IPR011320">
    <property type="entry name" value="RNase_H1_N"/>
</dbReference>
<protein>
    <recommendedName>
        <fullName evidence="1">Ribonuclease H1 N-terminal domain-containing protein</fullName>
    </recommendedName>
</protein>